<keyword evidence="3" id="KW-1185">Reference proteome</keyword>
<proteinExistence type="predicted"/>
<organism evidence="2 3">
    <name type="scientific">Conidiobolus coronatus (strain ATCC 28846 / CBS 209.66 / NRRL 28638)</name>
    <name type="common">Delacroixia coronata</name>
    <dbReference type="NCBI Taxonomy" id="796925"/>
    <lineage>
        <taxon>Eukaryota</taxon>
        <taxon>Fungi</taxon>
        <taxon>Fungi incertae sedis</taxon>
        <taxon>Zoopagomycota</taxon>
        <taxon>Entomophthoromycotina</taxon>
        <taxon>Entomophthoromycetes</taxon>
        <taxon>Entomophthorales</taxon>
        <taxon>Ancylistaceae</taxon>
        <taxon>Conidiobolus</taxon>
    </lineage>
</organism>
<evidence type="ECO:0000313" key="2">
    <source>
        <dbReference type="EMBL" id="KXN64736.1"/>
    </source>
</evidence>
<name>A0A137NPS1_CONC2</name>
<sequence>MSNYSLTDGAYYGELTSIIDCVLVSLLTLCEFIINLLIVYKIRSTCKSSNNFEYYRLFLKLCSVLVLFFIADLVVVVMTQQNYGTIVYGIKGFVYALKIQTEYVCLSKIRYLYLTMQNYDNSSFRRQSSFLSFASR</sequence>
<reference evidence="2 3" key="1">
    <citation type="journal article" date="2015" name="Genome Biol. Evol.">
        <title>Phylogenomic analyses indicate that early fungi evolved digesting cell walls of algal ancestors of land plants.</title>
        <authorList>
            <person name="Chang Y."/>
            <person name="Wang S."/>
            <person name="Sekimoto S."/>
            <person name="Aerts A.L."/>
            <person name="Choi C."/>
            <person name="Clum A."/>
            <person name="LaButti K.M."/>
            <person name="Lindquist E.A."/>
            <person name="Yee Ngan C."/>
            <person name="Ohm R.A."/>
            <person name="Salamov A.A."/>
            <person name="Grigoriev I.V."/>
            <person name="Spatafora J.W."/>
            <person name="Berbee M.L."/>
        </authorList>
    </citation>
    <scope>NUCLEOTIDE SEQUENCE [LARGE SCALE GENOMIC DNA]</scope>
    <source>
        <strain evidence="2 3">NRRL 28638</strain>
    </source>
</reference>
<feature type="transmembrane region" description="Helical" evidence="1">
    <location>
        <begin position="57"/>
        <end position="78"/>
    </location>
</feature>
<evidence type="ECO:0000313" key="3">
    <source>
        <dbReference type="Proteomes" id="UP000070444"/>
    </source>
</evidence>
<gene>
    <name evidence="2" type="ORF">CONCODRAFT_14023</name>
</gene>
<keyword evidence="1" id="KW-1133">Transmembrane helix</keyword>
<keyword evidence="1" id="KW-0472">Membrane</keyword>
<dbReference type="OrthoDB" id="405906at2759"/>
<dbReference type="EMBL" id="KQ965220">
    <property type="protein sequence ID" value="KXN64736.1"/>
    <property type="molecule type" value="Genomic_DNA"/>
</dbReference>
<dbReference type="Proteomes" id="UP000070444">
    <property type="component" value="Unassembled WGS sequence"/>
</dbReference>
<accession>A0A137NPS1</accession>
<feature type="transmembrane region" description="Helical" evidence="1">
    <location>
        <begin position="15"/>
        <end position="37"/>
    </location>
</feature>
<protein>
    <submittedName>
        <fullName evidence="2">Uncharacterized protein</fullName>
    </submittedName>
</protein>
<keyword evidence="1" id="KW-0812">Transmembrane</keyword>
<evidence type="ECO:0000256" key="1">
    <source>
        <dbReference type="SAM" id="Phobius"/>
    </source>
</evidence>
<dbReference type="AlphaFoldDB" id="A0A137NPS1"/>